<reference evidence="3 4" key="1">
    <citation type="journal article" date="2018" name="G3 (Bethesda)">
        <title>Phylogenetic and Phylogenomic Definition of Rhizopus Species.</title>
        <authorList>
            <person name="Gryganskyi A.P."/>
            <person name="Golan J."/>
            <person name="Dolatabadi S."/>
            <person name="Mondo S."/>
            <person name="Robb S."/>
            <person name="Idnurm A."/>
            <person name="Muszewska A."/>
            <person name="Steczkiewicz K."/>
            <person name="Masonjones S."/>
            <person name="Liao H.L."/>
            <person name="Gajdeczka M.T."/>
            <person name="Anike F."/>
            <person name="Vuek A."/>
            <person name="Anishchenko I.M."/>
            <person name="Voigt K."/>
            <person name="de Hoog G.S."/>
            <person name="Smith M.E."/>
            <person name="Heitman J."/>
            <person name="Vilgalys R."/>
            <person name="Stajich J.E."/>
        </authorList>
    </citation>
    <scope>NUCLEOTIDE SEQUENCE [LARGE SCALE GENOMIC DNA]</scope>
    <source>
        <strain evidence="3 4">LSU 92-RS-03</strain>
    </source>
</reference>
<dbReference type="GO" id="GO:0005783">
    <property type="term" value="C:endoplasmic reticulum"/>
    <property type="evidence" value="ECO:0007669"/>
    <property type="project" value="TreeGrafter"/>
</dbReference>
<organism evidence="3 4">
    <name type="scientific">Rhizopus stolonifer</name>
    <name type="common">Rhizopus nigricans</name>
    <dbReference type="NCBI Taxonomy" id="4846"/>
    <lineage>
        <taxon>Eukaryota</taxon>
        <taxon>Fungi</taxon>
        <taxon>Fungi incertae sedis</taxon>
        <taxon>Mucoromycota</taxon>
        <taxon>Mucoromycotina</taxon>
        <taxon>Mucoromycetes</taxon>
        <taxon>Mucorales</taxon>
        <taxon>Mucorineae</taxon>
        <taxon>Rhizopodaceae</taxon>
        <taxon>Rhizopus</taxon>
    </lineage>
</organism>
<feature type="repeat" description="TPR" evidence="1">
    <location>
        <begin position="24"/>
        <end position="57"/>
    </location>
</feature>
<dbReference type="OrthoDB" id="1726119at2759"/>
<sequence>MRHYLIACVLPFLLPYSVLADKSTQQYLTEGNHFLTSGQFNHALTSFDAAIRNEPDNYLTYFKRATAYLSLGRHSAAADDFTTLLALKPDFEKALLERAGIYLKQGNYDLAMQDLEKYMSKSKEKKAKTMLESTKKAQQELKKAKIEKEKGRFESCISLATSVSRISPLLANARLLRAQCHVALGEMDEAAGDFA</sequence>
<dbReference type="GO" id="GO:0034975">
    <property type="term" value="P:protein folding in endoplasmic reticulum"/>
    <property type="evidence" value="ECO:0007669"/>
    <property type="project" value="TreeGrafter"/>
</dbReference>
<feature type="signal peptide" evidence="2">
    <location>
        <begin position="1"/>
        <end position="20"/>
    </location>
</feature>
<dbReference type="PANTHER" id="PTHR44140">
    <property type="entry name" value="LD25575P"/>
    <property type="match status" value="1"/>
</dbReference>
<keyword evidence="2" id="KW-0732">Signal</keyword>
<proteinExistence type="predicted"/>
<accession>A0A367IRJ1</accession>
<gene>
    <name evidence="3" type="ORF">CU098_002945</name>
</gene>
<evidence type="ECO:0000256" key="1">
    <source>
        <dbReference type="PROSITE-ProRule" id="PRU00339"/>
    </source>
</evidence>
<feature type="non-terminal residue" evidence="3">
    <location>
        <position position="195"/>
    </location>
</feature>
<comment type="caution">
    <text evidence="3">The sequence shown here is derived from an EMBL/GenBank/DDBJ whole genome shotgun (WGS) entry which is preliminary data.</text>
</comment>
<evidence type="ECO:0000256" key="2">
    <source>
        <dbReference type="SAM" id="SignalP"/>
    </source>
</evidence>
<keyword evidence="1" id="KW-0802">TPR repeat</keyword>
<dbReference type="EMBL" id="PJQM01006078">
    <property type="protein sequence ID" value="RCH80295.1"/>
    <property type="molecule type" value="Genomic_DNA"/>
</dbReference>
<dbReference type="STRING" id="4846.A0A367IRJ1"/>
<dbReference type="GO" id="GO:0051087">
    <property type="term" value="F:protein-folding chaperone binding"/>
    <property type="evidence" value="ECO:0007669"/>
    <property type="project" value="TreeGrafter"/>
</dbReference>
<dbReference type="Proteomes" id="UP000253551">
    <property type="component" value="Unassembled WGS sequence"/>
</dbReference>
<dbReference type="Gene3D" id="1.25.40.10">
    <property type="entry name" value="Tetratricopeptide repeat domain"/>
    <property type="match status" value="1"/>
</dbReference>
<dbReference type="Pfam" id="PF13181">
    <property type="entry name" value="TPR_8"/>
    <property type="match status" value="1"/>
</dbReference>
<name>A0A367IRJ1_RHIST</name>
<protein>
    <submittedName>
        <fullName evidence="3">Uncharacterized protein</fullName>
    </submittedName>
</protein>
<dbReference type="SUPFAM" id="SSF48452">
    <property type="entry name" value="TPR-like"/>
    <property type="match status" value="1"/>
</dbReference>
<dbReference type="AlphaFoldDB" id="A0A367IRJ1"/>
<evidence type="ECO:0000313" key="3">
    <source>
        <dbReference type="EMBL" id="RCH80295.1"/>
    </source>
</evidence>
<dbReference type="PROSITE" id="PS50005">
    <property type="entry name" value="TPR"/>
    <property type="match status" value="2"/>
</dbReference>
<dbReference type="GO" id="GO:0051787">
    <property type="term" value="F:misfolded protein binding"/>
    <property type="evidence" value="ECO:0007669"/>
    <property type="project" value="TreeGrafter"/>
</dbReference>
<dbReference type="InterPro" id="IPR011990">
    <property type="entry name" value="TPR-like_helical_dom_sf"/>
</dbReference>
<dbReference type="SMART" id="SM00028">
    <property type="entry name" value="TPR"/>
    <property type="match status" value="3"/>
</dbReference>
<dbReference type="Pfam" id="PF13432">
    <property type="entry name" value="TPR_16"/>
    <property type="match status" value="1"/>
</dbReference>
<dbReference type="InterPro" id="IPR051727">
    <property type="entry name" value="DnaJ_C3_Co-chaperones"/>
</dbReference>
<keyword evidence="4" id="KW-1185">Reference proteome</keyword>
<dbReference type="InterPro" id="IPR019734">
    <property type="entry name" value="TPR_rpt"/>
</dbReference>
<feature type="chain" id="PRO_5016653597" evidence="2">
    <location>
        <begin position="21"/>
        <end position="195"/>
    </location>
</feature>
<evidence type="ECO:0000313" key="4">
    <source>
        <dbReference type="Proteomes" id="UP000253551"/>
    </source>
</evidence>
<dbReference type="PANTHER" id="PTHR44140:SF2">
    <property type="entry name" value="LD25575P"/>
    <property type="match status" value="1"/>
</dbReference>
<feature type="repeat" description="TPR" evidence="1">
    <location>
        <begin position="58"/>
        <end position="91"/>
    </location>
</feature>